<keyword evidence="3" id="KW-1185">Reference proteome</keyword>
<sequence>MEKAIRNANCKAEIVNAVVKKLEIQNAEIRVEMEAFKLSAEVAKKETKRLKRIMALEKQHNKLKGELQDKKKKSLQL</sequence>
<gene>
    <name evidence="2" type="ORF">SLEP1_g18123</name>
</gene>
<dbReference type="AlphaFoldDB" id="A0AAV5J200"/>
<feature type="coiled-coil region" evidence="1">
    <location>
        <begin position="5"/>
        <end position="73"/>
    </location>
</feature>
<reference evidence="2 3" key="1">
    <citation type="journal article" date="2021" name="Commun. Biol.">
        <title>The genome of Shorea leprosula (Dipterocarpaceae) highlights the ecological relevance of drought in aseasonal tropical rainforests.</title>
        <authorList>
            <person name="Ng K.K.S."/>
            <person name="Kobayashi M.J."/>
            <person name="Fawcett J.A."/>
            <person name="Hatakeyama M."/>
            <person name="Paape T."/>
            <person name="Ng C.H."/>
            <person name="Ang C.C."/>
            <person name="Tnah L.H."/>
            <person name="Lee C.T."/>
            <person name="Nishiyama T."/>
            <person name="Sese J."/>
            <person name="O'Brien M.J."/>
            <person name="Copetti D."/>
            <person name="Mohd Noor M.I."/>
            <person name="Ong R.C."/>
            <person name="Putra M."/>
            <person name="Sireger I.Z."/>
            <person name="Indrioko S."/>
            <person name="Kosugi Y."/>
            <person name="Izuno A."/>
            <person name="Isagi Y."/>
            <person name="Lee S.L."/>
            <person name="Shimizu K.K."/>
        </authorList>
    </citation>
    <scope>NUCLEOTIDE SEQUENCE [LARGE SCALE GENOMIC DNA]</scope>
    <source>
        <strain evidence="2">214</strain>
    </source>
</reference>
<dbReference type="PANTHER" id="PTHR46405">
    <property type="entry name" value="OS05G0141500 PROTEIN"/>
    <property type="match status" value="1"/>
</dbReference>
<protein>
    <submittedName>
        <fullName evidence="2">Uncharacterized protein</fullName>
    </submittedName>
</protein>
<evidence type="ECO:0000313" key="2">
    <source>
        <dbReference type="EMBL" id="GKV06214.1"/>
    </source>
</evidence>
<dbReference type="Proteomes" id="UP001054252">
    <property type="component" value="Unassembled WGS sequence"/>
</dbReference>
<evidence type="ECO:0000256" key="1">
    <source>
        <dbReference type="SAM" id="Coils"/>
    </source>
</evidence>
<proteinExistence type="predicted"/>
<evidence type="ECO:0000313" key="3">
    <source>
        <dbReference type="Proteomes" id="UP001054252"/>
    </source>
</evidence>
<keyword evidence="1" id="KW-0175">Coiled coil</keyword>
<name>A0AAV5J200_9ROSI</name>
<dbReference type="PANTHER" id="PTHR46405:SF3">
    <property type="entry name" value="RING_U-BOX SUPERFAMILY PROTEIN"/>
    <property type="match status" value="1"/>
</dbReference>
<dbReference type="InterPro" id="IPR046934">
    <property type="entry name" value="PIR2-like"/>
</dbReference>
<comment type="caution">
    <text evidence="2">The sequence shown here is derived from an EMBL/GenBank/DDBJ whole genome shotgun (WGS) entry which is preliminary data.</text>
</comment>
<accession>A0AAV5J200</accession>
<dbReference type="EMBL" id="BPVZ01000024">
    <property type="protein sequence ID" value="GKV06214.1"/>
    <property type="molecule type" value="Genomic_DNA"/>
</dbReference>
<organism evidence="2 3">
    <name type="scientific">Rubroshorea leprosula</name>
    <dbReference type="NCBI Taxonomy" id="152421"/>
    <lineage>
        <taxon>Eukaryota</taxon>
        <taxon>Viridiplantae</taxon>
        <taxon>Streptophyta</taxon>
        <taxon>Embryophyta</taxon>
        <taxon>Tracheophyta</taxon>
        <taxon>Spermatophyta</taxon>
        <taxon>Magnoliopsida</taxon>
        <taxon>eudicotyledons</taxon>
        <taxon>Gunneridae</taxon>
        <taxon>Pentapetalae</taxon>
        <taxon>rosids</taxon>
        <taxon>malvids</taxon>
        <taxon>Malvales</taxon>
        <taxon>Dipterocarpaceae</taxon>
        <taxon>Rubroshorea</taxon>
    </lineage>
</organism>